<dbReference type="PIRSF" id="PIRSF006281">
    <property type="entry name" value="MdoG"/>
    <property type="match status" value="1"/>
</dbReference>
<evidence type="ECO:0000259" key="7">
    <source>
        <dbReference type="Pfam" id="PF04349"/>
    </source>
</evidence>
<keyword evidence="9" id="KW-1185">Reference proteome</keyword>
<dbReference type="Proteomes" id="UP001053296">
    <property type="component" value="Chromosome"/>
</dbReference>
<feature type="compositionally biased region" description="Low complexity" evidence="5">
    <location>
        <begin position="43"/>
        <end position="54"/>
    </location>
</feature>
<evidence type="ECO:0000256" key="2">
    <source>
        <dbReference type="ARBA" id="ARBA00005001"/>
    </source>
</evidence>
<proteinExistence type="inferred from homology"/>
<dbReference type="PANTHER" id="PTHR30504">
    <property type="entry name" value="GLUCANS BIOSYNTHESIS PROTEIN"/>
    <property type="match status" value="1"/>
</dbReference>
<dbReference type="PANTHER" id="PTHR30504:SF2">
    <property type="entry name" value="GLUCANS BIOSYNTHESIS PROTEIN G"/>
    <property type="match status" value="1"/>
</dbReference>
<dbReference type="EMBL" id="AP024485">
    <property type="protein sequence ID" value="BCS88059.1"/>
    <property type="molecule type" value="Genomic_DNA"/>
</dbReference>
<dbReference type="RefSeq" id="WP_229595379.1">
    <property type="nucleotide sequence ID" value="NZ_AP024485.1"/>
</dbReference>
<accession>A0ABM7P5I3</accession>
<evidence type="ECO:0000256" key="6">
    <source>
        <dbReference type="SAM" id="SignalP"/>
    </source>
</evidence>
<dbReference type="InterPro" id="IPR011013">
    <property type="entry name" value="Gal_mutarotase_sf_dom"/>
</dbReference>
<evidence type="ECO:0000313" key="9">
    <source>
        <dbReference type="Proteomes" id="UP001053296"/>
    </source>
</evidence>
<evidence type="ECO:0000256" key="3">
    <source>
        <dbReference type="ARBA" id="ARBA00009284"/>
    </source>
</evidence>
<name>A0ABM7P5I3_9BACT</name>
<comment type="pathway">
    <text evidence="2">Glycan metabolism; osmoregulated periplasmic glucan (OPG) biosynthesis.</text>
</comment>
<evidence type="ECO:0000256" key="4">
    <source>
        <dbReference type="ARBA" id="ARBA00022764"/>
    </source>
</evidence>
<dbReference type="SUPFAM" id="SSF81296">
    <property type="entry name" value="E set domains"/>
    <property type="match status" value="1"/>
</dbReference>
<dbReference type="Gene3D" id="2.70.98.10">
    <property type="match status" value="1"/>
</dbReference>
<dbReference type="InterPro" id="IPR014718">
    <property type="entry name" value="GH-type_carb-bd"/>
</dbReference>
<evidence type="ECO:0000256" key="5">
    <source>
        <dbReference type="SAM" id="MobiDB-lite"/>
    </source>
</evidence>
<evidence type="ECO:0000313" key="8">
    <source>
        <dbReference type="EMBL" id="BCS88059.1"/>
    </source>
</evidence>
<evidence type="ECO:0000256" key="1">
    <source>
        <dbReference type="ARBA" id="ARBA00004418"/>
    </source>
</evidence>
<dbReference type="InterPro" id="IPR014438">
    <property type="entry name" value="Glucan_biosyn_MdoG/MdoD"/>
</dbReference>
<dbReference type="Pfam" id="PF04349">
    <property type="entry name" value="MdoG"/>
    <property type="match status" value="1"/>
</dbReference>
<gene>
    <name evidence="8" type="primary">opgG</name>
    <name evidence="8" type="ORF">PSDVSF_13010</name>
</gene>
<dbReference type="SUPFAM" id="SSF74650">
    <property type="entry name" value="Galactose mutarotase-like"/>
    <property type="match status" value="1"/>
</dbReference>
<dbReference type="InterPro" id="IPR014756">
    <property type="entry name" value="Ig_E-set"/>
</dbReference>
<keyword evidence="4" id="KW-0574">Periplasm</keyword>
<comment type="similarity">
    <text evidence="3">Belongs to the OpgD/OpgG family.</text>
</comment>
<dbReference type="InterPro" id="IPR013783">
    <property type="entry name" value="Ig-like_fold"/>
</dbReference>
<dbReference type="InterPro" id="IPR007444">
    <property type="entry name" value="Glucan_biosyn_MdoG_C"/>
</dbReference>
<dbReference type="Gene3D" id="2.60.40.10">
    <property type="entry name" value="Immunoglobulins"/>
    <property type="match status" value="1"/>
</dbReference>
<reference evidence="8" key="1">
    <citation type="journal article" date="2022" name="Arch. Microbiol.">
        <title>Pseudodesulfovibrio sediminis sp. nov., a mesophilic and neutrophilic sulfate-reducing bacterium isolated from sediment of a brackish lake.</title>
        <authorList>
            <person name="Takahashi A."/>
            <person name="Kojima H."/>
            <person name="Watanabe M."/>
            <person name="Fukui M."/>
        </authorList>
    </citation>
    <scope>NUCLEOTIDE SEQUENCE</scope>
    <source>
        <strain evidence="8">SF6</strain>
    </source>
</reference>
<feature type="domain" description="Glucan biosynthesis periplasmic MdoG C-terminal" evidence="7">
    <location>
        <begin position="61"/>
        <end position="546"/>
    </location>
</feature>
<sequence>MYSKNISSKHISLHARYVLSLAAVLSLLTILGPLSMTASAQDEPQSQQQPPQQTEETETPFNREILVAKALELSLSPFEIPQGQVPQPLLDLSYDAWREIQYRPERALWKKERLPFEIQLFHPGMIYDHLVDINIVKDGHSHRVAFDSTMFDYGSNHAVPEQIPDHFGFAGFRIHGPINTPKYFDEIAAFLGASYLRAVAKGGVYGLSARGLAVDTAQPDGEEFPYFREYWIEKPTRHSTNLTVHALLDSRSMTGAYTFVITGGKTTTMDVTATLFLRKSVSKIGIAPLTSMFLFGENTDTRKVRDFRPEVHDSDGLLIKFESQEWFWHPLNNPETLQIDAFKADNVQGFGLIQRDHDFEHYQDFEANYERRPSLWVEPRGNWGRGHVELISIPTNQDIHDNIVAFWTPDEPLPEGVPQTYEYQLRWYSGRFTHPPLGYVESTWVGDSEDGGKQFAIDFNSKALGMLKESSPVLGIVTCGKGAVITDQNAQKNMHTGGWRLTFVIHPDEKPSALDKVLLNRKPPVDIRAFLKLNETTLTETWNYAYQP</sequence>
<comment type="subcellular location">
    <subcellularLocation>
        <location evidence="1">Periplasm</location>
    </subcellularLocation>
</comment>
<keyword evidence="6" id="KW-0732">Signal</keyword>
<feature type="chain" id="PRO_5046529739" evidence="6">
    <location>
        <begin position="41"/>
        <end position="548"/>
    </location>
</feature>
<feature type="signal peptide" evidence="6">
    <location>
        <begin position="1"/>
        <end position="40"/>
    </location>
</feature>
<organism evidence="8 9">
    <name type="scientific">Pseudodesulfovibrio sediminis</name>
    <dbReference type="NCBI Taxonomy" id="2810563"/>
    <lineage>
        <taxon>Bacteria</taxon>
        <taxon>Pseudomonadati</taxon>
        <taxon>Thermodesulfobacteriota</taxon>
        <taxon>Desulfovibrionia</taxon>
        <taxon>Desulfovibrionales</taxon>
        <taxon>Desulfovibrionaceae</taxon>
    </lineage>
</organism>
<feature type="region of interest" description="Disordered" evidence="5">
    <location>
        <begin position="39"/>
        <end position="59"/>
    </location>
</feature>
<protein>
    <submittedName>
        <fullName evidence="8">Glucans biosynthesis protein G</fullName>
    </submittedName>
</protein>